<feature type="compositionally biased region" description="Low complexity" evidence="1">
    <location>
        <begin position="438"/>
        <end position="448"/>
    </location>
</feature>
<evidence type="ECO:0008006" key="5">
    <source>
        <dbReference type="Google" id="ProtNLM"/>
    </source>
</evidence>
<gene>
    <name evidence="3" type="primary">Necator_chrV.g18487</name>
    <name evidence="3" type="ORF">RB195_013696</name>
</gene>
<keyword evidence="4" id="KW-1185">Reference proteome</keyword>
<dbReference type="PANTHER" id="PTHR37984">
    <property type="entry name" value="PROTEIN CBG26694"/>
    <property type="match status" value="1"/>
</dbReference>
<dbReference type="Proteomes" id="UP001303046">
    <property type="component" value="Unassembled WGS sequence"/>
</dbReference>
<evidence type="ECO:0000256" key="2">
    <source>
        <dbReference type="SAM" id="Phobius"/>
    </source>
</evidence>
<proteinExistence type="predicted"/>
<dbReference type="SUPFAM" id="SSF56672">
    <property type="entry name" value="DNA/RNA polymerases"/>
    <property type="match status" value="1"/>
</dbReference>
<keyword evidence="2" id="KW-0812">Transmembrane</keyword>
<evidence type="ECO:0000313" key="3">
    <source>
        <dbReference type="EMBL" id="KAK6754873.1"/>
    </source>
</evidence>
<accession>A0ABR1DWT8</accession>
<feature type="region of interest" description="Disordered" evidence="1">
    <location>
        <begin position="315"/>
        <end position="338"/>
    </location>
</feature>
<dbReference type="InterPro" id="IPR043128">
    <property type="entry name" value="Rev_trsase/Diguanyl_cyclase"/>
</dbReference>
<protein>
    <recommendedName>
        <fullName evidence="5">Reverse transcriptase/retrotransposon-derived protein RNase H-like domain-containing protein</fullName>
    </recommendedName>
</protein>
<comment type="caution">
    <text evidence="3">The sequence shown here is derived from an EMBL/GenBank/DDBJ whole genome shotgun (WGS) entry which is preliminary data.</text>
</comment>
<organism evidence="3 4">
    <name type="scientific">Necator americanus</name>
    <name type="common">Human hookworm</name>
    <dbReference type="NCBI Taxonomy" id="51031"/>
    <lineage>
        <taxon>Eukaryota</taxon>
        <taxon>Metazoa</taxon>
        <taxon>Ecdysozoa</taxon>
        <taxon>Nematoda</taxon>
        <taxon>Chromadorea</taxon>
        <taxon>Rhabditida</taxon>
        <taxon>Rhabditina</taxon>
        <taxon>Rhabditomorpha</taxon>
        <taxon>Strongyloidea</taxon>
        <taxon>Ancylostomatidae</taxon>
        <taxon>Bunostominae</taxon>
        <taxon>Necator</taxon>
    </lineage>
</organism>
<keyword evidence="2" id="KW-1133">Transmembrane helix</keyword>
<dbReference type="EMBL" id="JAVFWL010000005">
    <property type="protein sequence ID" value="KAK6754873.1"/>
    <property type="molecule type" value="Genomic_DNA"/>
</dbReference>
<name>A0ABR1DWT8_NECAM</name>
<dbReference type="Gene3D" id="3.10.10.10">
    <property type="entry name" value="HIV Type 1 Reverse Transcriptase, subunit A, domain 1"/>
    <property type="match status" value="1"/>
</dbReference>
<feature type="region of interest" description="Disordered" evidence="1">
    <location>
        <begin position="437"/>
        <end position="463"/>
    </location>
</feature>
<dbReference type="Gene3D" id="3.30.70.270">
    <property type="match status" value="1"/>
</dbReference>
<dbReference type="InterPro" id="IPR043502">
    <property type="entry name" value="DNA/RNA_pol_sf"/>
</dbReference>
<sequence length="572" mass="64421">MLRRLDTHKEDAPLTIEDLVAECENFTALKMDNTDMEGCPFRVEKECNGTCYVTESTNLLGLEWCIQLPAYKELKDKYHCRIATKEEANREEIIADLKKQYAEVFKCGLGRYVKTKAKLLLRDDAVPVFKKKRPVPFAPNLDAEIDRLVAEQVIFPVEHSEWATPIVVVKKKSGQICLCGDFSTGLNDVLQLHQHPLPTAEDVFTKLNGGQLFGQIDFAEAYLQIRYLGCIIGKDGRHPDPEKIEVIRQMPVPKNVAEFRSFLGMINYYGSFVEEMRQLRALLDALFKKNVSFKWNEESEVFVGRQLRTSLTQLDKSAKEEGTRSVKNEEQFNRHHGAQKRSYHQEELVWVRDYRPGHEIWIPACVNKRYGRAECDVPMEEDDLWKRHAIQMRGEEHRRVSFEKNEASKMPLNQEDRRYHGMTRTIAAVKDNIKDRAPTIVPPTTTRPVRQRRPPRRLQPDPKIKTKNRMRNFIVIILLVTGLVLHVGAGGYGRYGYTGYGGCGSGGCGGGGGSGGWAAAAGAFAGSLLGTIISGGGLGGIGGIGGGMYPPMYPPFYPMSAMKKKRGADEHL</sequence>
<evidence type="ECO:0000256" key="1">
    <source>
        <dbReference type="SAM" id="MobiDB-lite"/>
    </source>
</evidence>
<evidence type="ECO:0000313" key="4">
    <source>
        <dbReference type="Proteomes" id="UP001303046"/>
    </source>
</evidence>
<feature type="compositionally biased region" description="Basic and acidic residues" evidence="1">
    <location>
        <begin position="316"/>
        <end position="333"/>
    </location>
</feature>
<keyword evidence="2" id="KW-0472">Membrane</keyword>
<feature type="transmembrane region" description="Helical" evidence="2">
    <location>
        <begin position="473"/>
        <end position="497"/>
    </location>
</feature>
<feature type="transmembrane region" description="Helical" evidence="2">
    <location>
        <begin position="517"/>
        <end position="544"/>
    </location>
</feature>
<dbReference type="InterPro" id="IPR050951">
    <property type="entry name" value="Retrovirus_Pol_polyprotein"/>
</dbReference>
<dbReference type="PANTHER" id="PTHR37984:SF5">
    <property type="entry name" value="PROTEIN NYNRIN-LIKE"/>
    <property type="match status" value="1"/>
</dbReference>
<reference evidence="3 4" key="1">
    <citation type="submission" date="2023-08" db="EMBL/GenBank/DDBJ databases">
        <title>A Necator americanus chromosomal reference genome.</title>
        <authorList>
            <person name="Ilik V."/>
            <person name="Petrzelkova K.J."/>
            <person name="Pardy F."/>
            <person name="Fuh T."/>
            <person name="Niatou-Singa F.S."/>
            <person name="Gouil Q."/>
            <person name="Baker L."/>
            <person name="Ritchie M.E."/>
            <person name="Jex A.R."/>
            <person name="Gazzola D."/>
            <person name="Li H."/>
            <person name="Toshio Fujiwara R."/>
            <person name="Zhan B."/>
            <person name="Aroian R.V."/>
            <person name="Pafco B."/>
            <person name="Schwarz E.M."/>
        </authorList>
    </citation>
    <scope>NUCLEOTIDE SEQUENCE [LARGE SCALE GENOMIC DNA]</scope>
    <source>
        <strain evidence="3 4">Aroian</strain>
        <tissue evidence="3">Whole animal</tissue>
    </source>
</reference>